<keyword evidence="3" id="KW-0378">Hydrolase</keyword>
<sequence>MMFFLTKLLLPIMIVVFPVASWGNSTTFEAKVVKIVDGDTITALDAQNTTIKIRMYGIDAPESKQAFGQKAKQALTTAIATKIVTVIDHGTDIYGRMLGTIWLDGYDINASMVGQWDMRGFIGSKITPLSLAISNMNPQHKRRQKGYGQTPTLSHHGSGDRSNEKAQKGEREEITMMKEPHPLLQLVLNDSGRLTMPVYYRDQQYCPTCLTKVLKSEDGSLAHLGEINQNTCRPSISVVVTKAIIEMLCDGEKIYVNPIRHRGRVLAPSVIFSPDTHTFKPFINTDYQPVGANWKSEKGYKLGLFYLKDRANSINKEEFDFIAVIDPEAMQKEFISAWSEVDEKNPLETLKQILRSKNNSSLWVKWPGKIEHAQKGNYNENYWFDYQSDNQEVNCTVSVVGIEGNSSGETIYRLQTLLKRKLNEYQLVRSLGTIMLLDNTGNMIPSNHPYFEVISKACINGVRDFVRQNPWVV</sequence>
<gene>
    <name evidence="7" type="ORF">pSH111_227_151</name>
</gene>
<evidence type="ECO:0000259" key="6">
    <source>
        <dbReference type="PROSITE" id="PS50830"/>
    </source>
</evidence>
<dbReference type="InterPro" id="IPR035437">
    <property type="entry name" value="SNase_OB-fold_sf"/>
</dbReference>
<evidence type="ECO:0000256" key="3">
    <source>
        <dbReference type="ARBA" id="ARBA00022801"/>
    </source>
</evidence>
<keyword evidence="1" id="KW-0540">Nuclease</keyword>
<dbReference type="GO" id="GO:0004519">
    <property type="term" value="F:endonuclease activity"/>
    <property type="evidence" value="ECO:0007669"/>
    <property type="project" value="UniProtKB-KW"/>
</dbReference>
<evidence type="ECO:0000256" key="4">
    <source>
        <dbReference type="SAM" id="MobiDB-lite"/>
    </source>
</evidence>
<dbReference type="SMART" id="SM00318">
    <property type="entry name" value="SNc"/>
    <property type="match status" value="1"/>
</dbReference>
<evidence type="ECO:0000256" key="5">
    <source>
        <dbReference type="SAM" id="SignalP"/>
    </source>
</evidence>
<name>H9THC4_SALET</name>
<dbReference type="SUPFAM" id="SSF50199">
    <property type="entry name" value="Staphylococcal nuclease"/>
    <property type="match status" value="1"/>
</dbReference>
<dbReference type="Pfam" id="PF00565">
    <property type="entry name" value="SNase"/>
    <property type="match status" value="1"/>
</dbReference>
<feature type="region of interest" description="Disordered" evidence="4">
    <location>
        <begin position="139"/>
        <end position="170"/>
    </location>
</feature>
<accession>H9THC4</accession>
<reference evidence="7" key="1">
    <citation type="submission" date="2011-11" db="EMBL/GenBank/DDBJ databases">
        <title>DNA Sequence Analysis of Plasmids from Multidrug Resistant Salmonella enterica Serotype Heidelberg Isolates.</title>
        <authorList>
            <person name="Han J."/>
            <person name="Lynne A.M."/>
            <person name="David D.E."/>
            <person name="Tang H."/>
            <person name="Foley S.L."/>
        </authorList>
    </citation>
    <scope>NUCLEOTIDE SEQUENCE</scope>
    <source>
        <strain evidence="7">111</strain>
        <plasmid evidence="7">pSH111_227</plasmid>
    </source>
</reference>
<evidence type="ECO:0000256" key="2">
    <source>
        <dbReference type="ARBA" id="ARBA00022759"/>
    </source>
</evidence>
<evidence type="ECO:0000256" key="1">
    <source>
        <dbReference type="ARBA" id="ARBA00022722"/>
    </source>
</evidence>
<dbReference type="InterPro" id="IPR016071">
    <property type="entry name" value="Staphylococal_nuclease_OB-fold"/>
</dbReference>
<dbReference type="PROSITE" id="PS50830">
    <property type="entry name" value="TNASE_3"/>
    <property type="match status" value="1"/>
</dbReference>
<protein>
    <recommendedName>
        <fullName evidence="6">TNase-like domain-containing protein</fullName>
    </recommendedName>
</protein>
<proteinExistence type="predicted"/>
<feature type="signal peptide" evidence="5">
    <location>
        <begin position="1"/>
        <end position="23"/>
    </location>
</feature>
<dbReference type="PANTHER" id="PTHR12302">
    <property type="entry name" value="EBNA2 BINDING PROTEIN P100"/>
    <property type="match status" value="1"/>
</dbReference>
<organism evidence="7">
    <name type="scientific">Salmonella enterica subsp. enterica serovar Heidelberg</name>
    <dbReference type="NCBI Taxonomy" id="611"/>
    <lineage>
        <taxon>Bacteria</taxon>
        <taxon>Pseudomonadati</taxon>
        <taxon>Pseudomonadota</taxon>
        <taxon>Gammaproteobacteria</taxon>
        <taxon>Enterobacterales</taxon>
        <taxon>Enterobacteriaceae</taxon>
        <taxon>Salmonella</taxon>
    </lineage>
</organism>
<feature type="chain" id="PRO_5003622473" description="TNase-like domain-containing protein" evidence="5">
    <location>
        <begin position="24"/>
        <end position="473"/>
    </location>
</feature>
<dbReference type="AlphaFoldDB" id="H9THC4"/>
<keyword evidence="2" id="KW-0255">Endonuclease</keyword>
<dbReference type="Gene3D" id="2.40.50.90">
    <property type="match status" value="1"/>
</dbReference>
<geneLocation type="plasmid" evidence="7">
    <name>pSH111_227</name>
</geneLocation>
<dbReference type="EMBL" id="JN983042">
    <property type="protein sequence ID" value="AFG20592.1"/>
    <property type="molecule type" value="Genomic_DNA"/>
</dbReference>
<dbReference type="GO" id="GO:0016787">
    <property type="term" value="F:hydrolase activity"/>
    <property type="evidence" value="ECO:0007669"/>
    <property type="project" value="UniProtKB-KW"/>
</dbReference>
<feature type="compositionally biased region" description="Basic and acidic residues" evidence="4">
    <location>
        <begin position="157"/>
        <end position="170"/>
    </location>
</feature>
<evidence type="ECO:0000313" key="7">
    <source>
        <dbReference type="EMBL" id="AFG20592.1"/>
    </source>
</evidence>
<keyword evidence="7" id="KW-0614">Plasmid</keyword>
<dbReference type="PANTHER" id="PTHR12302:SF3">
    <property type="entry name" value="SERINE_THREONINE-PROTEIN KINASE 31"/>
    <property type="match status" value="1"/>
</dbReference>
<feature type="domain" description="TNase-like" evidence="6">
    <location>
        <begin position="26"/>
        <end position="113"/>
    </location>
</feature>
<keyword evidence="5" id="KW-0732">Signal</keyword>